<proteinExistence type="predicted"/>
<sequence length="29" mass="3413">FRFEVGFETAPELMKIALLFYSDGFQRIS</sequence>
<evidence type="ECO:0000313" key="2">
    <source>
        <dbReference type="Proteomes" id="UP000265520"/>
    </source>
</evidence>
<dbReference type="Proteomes" id="UP000265520">
    <property type="component" value="Unassembled WGS sequence"/>
</dbReference>
<organism evidence="1 2">
    <name type="scientific">Trifolium medium</name>
    <dbReference type="NCBI Taxonomy" id="97028"/>
    <lineage>
        <taxon>Eukaryota</taxon>
        <taxon>Viridiplantae</taxon>
        <taxon>Streptophyta</taxon>
        <taxon>Embryophyta</taxon>
        <taxon>Tracheophyta</taxon>
        <taxon>Spermatophyta</taxon>
        <taxon>Magnoliopsida</taxon>
        <taxon>eudicotyledons</taxon>
        <taxon>Gunneridae</taxon>
        <taxon>Pentapetalae</taxon>
        <taxon>rosids</taxon>
        <taxon>fabids</taxon>
        <taxon>Fabales</taxon>
        <taxon>Fabaceae</taxon>
        <taxon>Papilionoideae</taxon>
        <taxon>50 kb inversion clade</taxon>
        <taxon>NPAAA clade</taxon>
        <taxon>Hologalegina</taxon>
        <taxon>IRL clade</taxon>
        <taxon>Trifolieae</taxon>
        <taxon>Trifolium</taxon>
    </lineage>
</organism>
<reference evidence="1 2" key="1">
    <citation type="journal article" date="2018" name="Front. Plant Sci.">
        <title>Red Clover (Trifolium pratense) and Zigzag Clover (T. medium) - A Picture of Genomic Similarities and Differences.</title>
        <authorList>
            <person name="Dluhosova J."/>
            <person name="Istvanek J."/>
            <person name="Nedelnik J."/>
            <person name="Repkova J."/>
        </authorList>
    </citation>
    <scope>NUCLEOTIDE SEQUENCE [LARGE SCALE GENOMIC DNA]</scope>
    <source>
        <strain evidence="2">cv. 10/8</strain>
        <tissue evidence="1">Leaf</tissue>
    </source>
</reference>
<accession>A0A392U878</accession>
<dbReference type="EMBL" id="LXQA010747851">
    <property type="protein sequence ID" value="MCI69037.1"/>
    <property type="molecule type" value="Genomic_DNA"/>
</dbReference>
<comment type="caution">
    <text evidence="1">The sequence shown here is derived from an EMBL/GenBank/DDBJ whole genome shotgun (WGS) entry which is preliminary data.</text>
</comment>
<dbReference type="AlphaFoldDB" id="A0A392U878"/>
<feature type="non-terminal residue" evidence="1">
    <location>
        <position position="1"/>
    </location>
</feature>
<evidence type="ECO:0000313" key="1">
    <source>
        <dbReference type="EMBL" id="MCI69037.1"/>
    </source>
</evidence>
<protein>
    <submittedName>
        <fullName evidence="1">Uncharacterized protein</fullName>
    </submittedName>
</protein>
<name>A0A392U878_9FABA</name>
<keyword evidence="2" id="KW-1185">Reference proteome</keyword>